<organism evidence="1 2">
    <name type="scientific">Paraburkholderia susongensis</name>
    <dbReference type="NCBI Taxonomy" id="1515439"/>
    <lineage>
        <taxon>Bacteria</taxon>
        <taxon>Pseudomonadati</taxon>
        <taxon>Pseudomonadota</taxon>
        <taxon>Betaproteobacteria</taxon>
        <taxon>Burkholderiales</taxon>
        <taxon>Burkholderiaceae</taxon>
        <taxon>Paraburkholderia</taxon>
    </lineage>
</organism>
<protein>
    <submittedName>
        <fullName evidence="1">Uncharacterized protein</fullName>
    </submittedName>
</protein>
<keyword evidence="2" id="KW-1185">Reference proteome</keyword>
<evidence type="ECO:0000313" key="1">
    <source>
        <dbReference type="EMBL" id="SMG50960.1"/>
    </source>
</evidence>
<proteinExistence type="predicted"/>
<sequence length="84" mass="9542">MNAATCERSDEGRYEGCYEGTAQQPRHWRRGWNSLFQFAYFVANLLMQCLGDPFGHDRRVECRCGLAFFERALRAGSVETAASA</sequence>
<dbReference type="Proteomes" id="UP000193228">
    <property type="component" value="Unassembled WGS sequence"/>
</dbReference>
<reference evidence="2" key="1">
    <citation type="submission" date="2017-04" db="EMBL/GenBank/DDBJ databases">
        <authorList>
            <person name="Varghese N."/>
            <person name="Submissions S."/>
        </authorList>
    </citation>
    <scope>NUCLEOTIDE SEQUENCE [LARGE SCALE GENOMIC DNA]</scope>
    <source>
        <strain evidence="2">LMG 29540</strain>
    </source>
</reference>
<dbReference type="AlphaFoldDB" id="A0A1X7LB74"/>
<evidence type="ECO:0000313" key="2">
    <source>
        <dbReference type="Proteomes" id="UP000193228"/>
    </source>
</evidence>
<gene>
    <name evidence="1" type="ORF">SAMN06265784_105360</name>
</gene>
<name>A0A1X7LB74_9BURK</name>
<accession>A0A1X7LB74</accession>
<dbReference type="EMBL" id="FXAT01000005">
    <property type="protein sequence ID" value="SMG50960.1"/>
    <property type="molecule type" value="Genomic_DNA"/>
</dbReference>